<evidence type="ECO:0000313" key="8">
    <source>
        <dbReference type="EMBL" id="SQB34552.1"/>
    </source>
</evidence>
<comment type="caution">
    <text evidence="6">Lacks conserved residue(s) required for the propagation of feature annotation.</text>
</comment>
<evidence type="ECO:0000256" key="4">
    <source>
        <dbReference type="ARBA" id="ARBA00022989"/>
    </source>
</evidence>
<keyword evidence="5 6" id="KW-0472">Membrane</keyword>
<dbReference type="RefSeq" id="WP_111921491.1">
    <property type="nucleotide sequence ID" value="NZ_UAWC01000012.1"/>
</dbReference>
<comment type="subcellular location">
    <subcellularLocation>
        <location evidence="1 6">Cell membrane</location>
        <topology evidence="1 6">Multi-pass membrane protein</topology>
    </subcellularLocation>
</comment>
<dbReference type="PANTHER" id="PTHR12677">
    <property type="entry name" value="GOLGI APPARATUS MEMBRANE PROTEIN TVP38-RELATED"/>
    <property type="match status" value="1"/>
</dbReference>
<feature type="transmembrane region" description="Helical" evidence="6">
    <location>
        <begin position="19"/>
        <end position="36"/>
    </location>
</feature>
<gene>
    <name evidence="8" type="primary">ydjZ_1</name>
    <name evidence="8" type="ORF">NCTC13028_01465</name>
</gene>
<keyword evidence="4 6" id="KW-1133">Transmembrane helix</keyword>
<evidence type="ECO:0000256" key="3">
    <source>
        <dbReference type="ARBA" id="ARBA00022692"/>
    </source>
</evidence>
<dbReference type="InterPro" id="IPR015414">
    <property type="entry name" value="TMEM64"/>
</dbReference>
<dbReference type="PANTHER" id="PTHR12677:SF59">
    <property type="entry name" value="GOLGI APPARATUS MEMBRANE PROTEIN TVP38-RELATED"/>
    <property type="match status" value="1"/>
</dbReference>
<evidence type="ECO:0000256" key="2">
    <source>
        <dbReference type="ARBA" id="ARBA00022475"/>
    </source>
</evidence>
<dbReference type="Proteomes" id="UP000250223">
    <property type="component" value="Unassembled WGS sequence"/>
</dbReference>
<keyword evidence="2 6" id="KW-1003">Cell membrane</keyword>
<evidence type="ECO:0000259" key="7">
    <source>
        <dbReference type="Pfam" id="PF09335"/>
    </source>
</evidence>
<protein>
    <recommendedName>
        <fullName evidence="6">TVP38/TMEM64 family membrane protein</fullName>
    </recommendedName>
</protein>
<comment type="similarity">
    <text evidence="6">Belongs to the TVP38/TMEM64 family.</text>
</comment>
<dbReference type="InterPro" id="IPR032816">
    <property type="entry name" value="VTT_dom"/>
</dbReference>
<feature type="transmembrane region" description="Helical" evidence="6">
    <location>
        <begin position="56"/>
        <end position="77"/>
    </location>
</feature>
<organism evidence="8 9">
    <name type="scientific">Clostridium cochlearium</name>
    <dbReference type="NCBI Taxonomy" id="1494"/>
    <lineage>
        <taxon>Bacteria</taxon>
        <taxon>Bacillati</taxon>
        <taxon>Bacillota</taxon>
        <taxon>Clostridia</taxon>
        <taxon>Eubacteriales</taxon>
        <taxon>Clostridiaceae</taxon>
        <taxon>Clostridium</taxon>
    </lineage>
</organism>
<evidence type="ECO:0000256" key="1">
    <source>
        <dbReference type="ARBA" id="ARBA00004651"/>
    </source>
</evidence>
<evidence type="ECO:0000256" key="5">
    <source>
        <dbReference type="ARBA" id="ARBA00023136"/>
    </source>
</evidence>
<name>A0A2X2VU91_CLOCO</name>
<accession>A0A2X2VU91</accession>
<dbReference type="EMBL" id="UAWC01000012">
    <property type="protein sequence ID" value="SQB34552.1"/>
    <property type="molecule type" value="Genomic_DNA"/>
</dbReference>
<evidence type="ECO:0000256" key="6">
    <source>
        <dbReference type="RuleBase" id="RU366058"/>
    </source>
</evidence>
<reference evidence="8 9" key="1">
    <citation type="submission" date="2018-06" db="EMBL/GenBank/DDBJ databases">
        <authorList>
            <consortium name="Pathogen Informatics"/>
            <person name="Doyle S."/>
        </authorList>
    </citation>
    <scope>NUCLEOTIDE SEQUENCE [LARGE SCALE GENOMIC DNA]</scope>
    <source>
        <strain evidence="8 9">NCTC13028</strain>
    </source>
</reference>
<feature type="domain" description="VTT" evidence="7">
    <location>
        <begin position="77"/>
        <end position="195"/>
    </location>
</feature>
<sequence length="241" mass="27164">MKEFGKNIRTWLKNNKNNIILSIIVIIFLYGAYEYYSQYFKVLKNPEEVKKIIMSYGKNSIIAFIALQVIQVVLFFIPGEIIQIAGGYIFDSLYGSLFSLIGITIGGSIVFSISRFFGKTFVEKIISKRHIKYFTKILNSPKINYIVFILYLIPGIPKDALAYICGISNIKFMDFLIYSSLGRLPGIVISTYFGQNISSKNIPVLVGVAILTVILVLIGIVKGKGIVNNLNKESNKNKKKF</sequence>
<dbReference type="AlphaFoldDB" id="A0A2X2VU91"/>
<proteinExistence type="inferred from homology"/>
<evidence type="ECO:0000313" key="9">
    <source>
        <dbReference type="Proteomes" id="UP000250223"/>
    </source>
</evidence>
<keyword evidence="3 6" id="KW-0812">Transmembrane</keyword>
<feature type="transmembrane region" description="Helical" evidence="6">
    <location>
        <begin position="202"/>
        <end position="221"/>
    </location>
</feature>
<dbReference type="GO" id="GO:0005886">
    <property type="term" value="C:plasma membrane"/>
    <property type="evidence" value="ECO:0007669"/>
    <property type="project" value="UniProtKB-SubCell"/>
</dbReference>
<dbReference type="Pfam" id="PF09335">
    <property type="entry name" value="VTT_dom"/>
    <property type="match status" value="1"/>
</dbReference>
<feature type="transmembrane region" description="Helical" evidence="6">
    <location>
        <begin position="97"/>
        <end position="117"/>
    </location>
</feature>